<organism evidence="3 4">
    <name type="scientific">Bordetella genomosp. 7</name>
    <dbReference type="NCBI Taxonomy" id="1416805"/>
    <lineage>
        <taxon>Bacteria</taxon>
        <taxon>Pseudomonadati</taxon>
        <taxon>Pseudomonadota</taxon>
        <taxon>Betaproteobacteria</taxon>
        <taxon>Burkholderiales</taxon>
        <taxon>Alcaligenaceae</taxon>
        <taxon>Bordetella</taxon>
    </lineage>
</organism>
<proteinExistence type="predicted"/>
<keyword evidence="2" id="KW-1133">Transmembrane helix</keyword>
<keyword evidence="2" id="KW-0812">Transmembrane</keyword>
<evidence type="ECO:0000313" key="3">
    <source>
        <dbReference type="EMBL" id="OZI22980.1"/>
    </source>
</evidence>
<name>A0A261RED0_9BORD</name>
<protein>
    <recommendedName>
        <fullName evidence="5">Glycine zipper family protein</fullName>
    </recommendedName>
</protein>
<dbReference type="AlphaFoldDB" id="A0A261RED0"/>
<accession>A0A261RED0</accession>
<reference evidence="4" key="1">
    <citation type="submission" date="2017-05" db="EMBL/GenBank/DDBJ databases">
        <title>Complete and WGS of Bordetella genogroups.</title>
        <authorList>
            <person name="Spilker T."/>
            <person name="Lipuma J."/>
        </authorList>
    </citation>
    <scope>NUCLEOTIDE SEQUENCE [LARGE SCALE GENOMIC DNA]</scope>
    <source>
        <strain evidence="4">AU18089</strain>
    </source>
</reference>
<evidence type="ECO:0000313" key="4">
    <source>
        <dbReference type="Proteomes" id="UP000216947"/>
    </source>
</evidence>
<evidence type="ECO:0008006" key="5">
    <source>
        <dbReference type="Google" id="ProtNLM"/>
    </source>
</evidence>
<keyword evidence="2" id="KW-0472">Membrane</keyword>
<feature type="region of interest" description="Disordered" evidence="1">
    <location>
        <begin position="172"/>
        <end position="202"/>
    </location>
</feature>
<keyword evidence="4" id="KW-1185">Reference proteome</keyword>
<gene>
    <name evidence="3" type="ORF">CAL19_08315</name>
</gene>
<dbReference type="EMBL" id="NEVK01000004">
    <property type="protein sequence ID" value="OZI22980.1"/>
    <property type="molecule type" value="Genomic_DNA"/>
</dbReference>
<sequence>MALIVAARFQTFDQAEVAAQRLFEAGYRDEDMHTFYVGIAGEHGIYPVGGDRRADPDARGASVGAMLGAAGLGILFALVCAAVAWQFQPSAIAVAAAGGVGAYIGALGGALWVSGRGRRRHPAAPRQHPEVRQAGVLLALHVQPDQEARAAALLREAGGADVERANGRWMNGKWQDFNPLEPPQREPVSVGRPQAPSGTPQV</sequence>
<evidence type="ECO:0000256" key="1">
    <source>
        <dbReference type="SAM" id="MobiDB-lite"/>
    </source>
</evidence>
<feature type="transmembrane region" description="Helical" evidence="2">
    <location>
        <begin position="91"/>
        <end position="113"/>
    </location>
</feature>
<comment type="caution">
    <text evidence="3">The sequence shown here is derived from an EMBL/GenBank/DDBJ whole genome shotgun (WGS) entry which is preliminary data.</text>
</comment>
<dbReference type="RefSeq" id="WP_051423649.1">
    <property type="nucleotide sequence ID" value="NZ_NEVK01000004.1"/>
</dbReference>
<dbReference type="Proteomes" id="UP000216947">
    <property type="component" value="Unassembled WGS sequence"/>
</dbReference>
<feature type="transmembrane region" description="Helical" evidence="2">
    <location>
        <begin position="61"/>
        <end position="85"/>
    </location>
</feature>
<evidence type="ECO:0000256" key="2">
    <source>
        <dbReference type="SAM" id="Phobius"/>
    </source>
</evidence>